<reference key="1">
    <citation type="journal article" date="2011" name="Mol. Biol. Evol.">
        <title>Unity in variety -- the pan-genome of the Chlamydiae.</title>
        <authorList>
            <person name="Collingro A."/>
            <person name="Tischler P."/>
            <person name="Weinmaier T."/>
            <person name="Penz T."/>
            <person name="Heinz E."/>
            <person name="Brunham R.C."/>
            <person name="Read T.D."/>
            <person name="Bavoil P.M."/>
            <person name="Sachse K."/>
            <person name="Kahane S."/>
            <person name="Friedman M.G."/>
            <person name="Rattei T."/>
            <person name="Myers G.S.A."/>
            <person name="Horn M."/>
        </authorList>
    </citation>
    <scope>NUCLEOTIDE SEQUENCE</scope>
    <source>
        <strain>Z</strain>
    </source>
</reference>
<organism evidence="2 3">
    <name type="scientific">Simkania negevensis (strain ATCC VR-1471 / DSM 27360 / Z)</name>
    <dbReference type="NCBI Taxonomy" id="331113"/>
    <lineage>
        <taxon>Bacteria</taxon>
        <taxon>Pseudomonadati</taxon>
        <taxon>Chlamydiota</taxon>
        <taxon>Chlamydiia</taxon>
        <taxon>Parachlamydiales</taxon>
        <taxon>Simkaniaceae</taxon>
        <taxon>Simkania</taxon>
    </lineage>
</organism>
<name>F8L5L0_SIMNZ</name>
<dbReference type="PANTHER" id="PTHR10412">
    <property type="entry name" value="MANNOSYL-OLIGOSACCHARIDE GLUCOSIDASE"/>
    <property type="match status" value="1"/>
</dbReference>
<reference evidence="2 3" key="2">
    <citation type="journal article" date="2011" name="Mol. Biol. Evol.">
        <title>Unity in variety--the pan-genome of the Chlamydiae.</title>
        <authorList>
            <person name="Collingro A."/>
            <person name="Tischler P."/>
            <person name="Weinmaier T."/>
            <person name="Penz T."/>
            <person name="Heinz E."/>
            <person name="Brunham R.C."/>
            <person name="Read T.D."/>
            <person name="Bavoil P.M."/>
            <person name="Sachse K."/>
            <person name="Kahane S."/>
            <person name="Friedman M.G."/>
            <person name="Rattei T."/>
            <person name="Myers G.S."/>
            <person name="Horn M."/>
        </authorList>
    </citation>
    <scope>NUCLEOTIDE SEQUENCE [LARGE SCALE GENOMIC DNA]</scope>
    <source>
        <strain evidence="3">ATCC VR-1471 / Z</strain>
    </source>
</reference>
<dbReference type="eggNOG" id="COG1452">
    <property type="taxonomic scope" value="Bacteria"/>
</dbReference>
<protein>
    <submittedName>
        <fullName evidence="2">Uncharacterized protein YMR196W</fullName>
    </submittedName>
</protein>
<dbReference type="GO" id="GO:0009311">
    <property type="term" value="P:oligosaccharide metabolic process"/>
    <property type="evidence" value="ECO:0007669"/>
    <property type="project" value="InterPro"/>
</dbReference>
<dbReference type="HOGENOM" id="CLU_005386_0_1_0"/>
<feature type="domain" description="Mannosylglycerate hydrolase MGH1-like glycoside hydrolase" evidence="1">
    <location>
        <begin position="425"/>
        <end position="651"/>
    </location>
</feature>
<keyword evidence="3" id="KW-1185">Reference proteome</keyword>
<dbReference type="InterPro" id="IPR008928">
    <property type="entry name" value="6-hairpin_glycosidase_sf"/>
</dbReference>
<proteinExistence type="predicted"/>
<dbReference type="RefSeq" id="WP_013944130.1">
    <property type="nucleotide sequence ID" value="NC_015713.1"/>
</dbReference>
<evidence type="ECO:0000259" key="1">
    <source>
        <dbReference type="Pfam" id="PF22422"/>
    </source>
</evidence>
<dbReference type="KEGG" id="sng:SNE_A17870"/>
<dbReference type="InterPro" id="IPR004888">
    <property type="entry name" value="Glycoside_hydrolase_63"/>
</dbReference>
<dbReference type="OrthoDB" id="9798687at2"/>
<dbReference type="GO" id="GO:0004573">
    <property type="term" value="F:Glc3Man9GlcNAc2 oligosaccharide glucosidase activity"/>
    <property type="evidence" value="ECO:0007669"/>
    <property type="project" value="InterPro"/>
</dbReference>
<dbReference type="Gene3D" id="1.50.10.10">
    <property type="match status" value="1"/>
</dbReference>
<dbReference type="SUPFAM" id="SSF48208">
    <property type="entry name" value="Six-hairpin glycosidases"/>
    <property type="match status" value="1"/>
</dbReference>
<dbReference type="EMBL" id="FR872582">
    <property type="protein sequence ID" value="CCB89664.1"/>
    <property type="molecule type" value="Genomic_DNA"/>
</dbReference>
<dbReference type="Proteomes" id="UP000000496">
    <property type="component" value="Chromosome gsn.131"/>
</dbReference>
<dbReference type="STRING" id="331113.SNE_A17870"/>
<evidence type="ECO:0000313" key="2">
    <source>
        <dbReference type="EMBL" id="CCB89664.1"/>
    </source>
</evidence>
<dbReference type="PANTHER" id="PTHR10412:SF10">
    <property type="entry name" value="GLYCOSYL HYDROLASE FAMILY 63 C-TERMINAL DOMAIN-CONTAINING PROTEIN"/>
    <property type="match status" value="1"/>
</dbReference>
<dbReference type="AlphaFoldDB" id="F8L5L0"/>
<sequence length="882" mass="103337">MDSVEHKRLKNSSGRENPPWRKWGPYVAERSWATVREDYSWNGDAWGYFPFEQAHKKVYRWGEDGIAGWCDRYQTLVFSPAFWNGKDPILKERLFGLAGPEGNHGEDVKEYYYYLDGTPTHSYMKYLYKYPHAAFPYEALKKENRERGVQQEEYELVDTGVLDKQNYFDIFIEYAKGDTEDTCIKIEAINRGEKAASLHIVPQLWFRNQWRWEKGEVPKPILQKGLQGNYIVADDSAMPSPPSLTFDYHLGKRYLYASEGGKPLFTENENRAPDMPFSKEGFHEAIVEGKKSVNPEEKGTKGCFHYIFEIPAGKSAVVYLRLTDQEMKNPMADVEKIFAQRKKEADEFYEQILPEEATDEEKMIERQALAGLLWNKQIYIFDVNKWLEGDTAFEPAPETRHNLRNLHWRHLNSMRIISMPDKWEYPWFAAWDLAFHCVALALVDIEFAKEELWLLLFDQFQHPNGAIPAYEWEFSDLNPPIQAWATLRIFQMQREKEGVGDFEFLKKCYLKLLMNFSWWTNRVDSSGFNVFEGGFLGLDNITIVDRSLEAEGGATLRQSDGTGWMAFFTLNLMRISLELAKTDGTYESMATKFFQHFIYIAHAMKIRDNKHYEMWSEKDGFFYDVLCYPNGTFSKFRIRSLVGIIPLYATEVITEEDLKQFPKFKQNFFWFLKNQQKLTKGHVLYFEDSHLYFLTLVEPEQLKRVLQYVWDPEEFRSEYGLRSLSKFHEKHPFFYKDKNIGYEPGHSLVQLKGGNSNWRGPIWFPTSYMLIQSLKSYAKVFKDEFKIGVKDEKPVSIEEMAEAFSEKLVSIFKKDSSGVRPFMGQNFPYSTDPNFNSHLFFYEFFHAETGRGLGASHQTGWTSLVANLIQELRDKKPRSKNG</sequence>
<gene>
    <name evidence="2" type="ordered locus">SNE_A17870</name>
</gene>
<dbReference type="InterPro" id="IPR012341">
    <property type="entry name" value="6hp_glycosidase-like_sf"/>
</dbReference>
<evidence type="ECO:0000313" key="3">
    <source>
        <dbReference type="Proteomes" id="UP000000496"/>
    </source>
</evidence>
<dbReference type="InterPro" id="IPR054491">
    <property type="entry name" value="MGH1-like_GH"/>
</dbReference>
<dbReference type="Pfam" id="PF22422">
    <property type="entry name" value="MGH1-like_GH"/>
    <property type="match status" value="1"/>
</dbReference>
<accession>F8L5L0</accession>